<feature type="domain" description="Disease resistance R13L4/SHOC-2-like LRR" evidence="3">
    <location>
        <begin position="451"/>
        <end position="641"/>
    </location>
</feature>
<dbReference type="OrthoDB" id="122245at2759"/>
<accession>A0A368S567</accession>
<gene>
    <name evidence="4" type="ORF">SETIT_8G074700v2</name>
</gene>
<sequence length="1096" mass="125254">MLLFERSEDLYGPYDHIIRVSLAPYAAVGSSAAQHWLAFEVFMEMAKAGKIPRLPQKELEELKKQAAEESYFGYGTICENLMLKVFGLDYVILTLGSDYSSVETDPSYYHQPFESPIVKGMRKAFQSGRHLLLVENVHVPLSLDVLVFTTDKHPSPFQSRWLISTTSKDVCDKSRETPGTYRWELHSGKEYNYAPRFDDDLSENDWAMLIKEALLDAAASIHIALQQQQQDMLFWLYIAHQCLRYSILYHPLRGDTDCSVTSDEHVRCWVVEDLLFSEANGKKHSISYRPAFEVGKVVIQALQKYSLLPTSSTSPLDAVTGVSKLAEGVPRLNQDELSHHDKRERLSWVSFFNNDGRHLSWGLGRDEGAKLIPGEMVMSTLILRGCSNASAFPFDTVSNHSLRVLDLSYTQINSLPSWLSNLLNLHLLSLRGCSQLETLSPPALVSEEERSPLANLGNLQVLDMNGVPLLELTQQDGSNKSNLHFLDLSGSKVITLPSGFFCDMSSLEELILNNCSNLKKLPPSLADLSNLLILHVEGTQITSFPEDTFQAMQRLHTLKLIKNMLLKSLPSSLSRAKGLRELHIHNCITLKTDTLWDLVSCLEGLYIRAWEALEDLKIHGHHNLRTFSLSGPWIRCLSLRGCSRLEIVNFRDDLTALEDVDLSGTAIEDIPQNLPNLPQLRRLLLLNVPSFKRFPWHQLIRFPKVFYLDNCEYYGNQSPKILCEQKICEEGSQDREKTTNTAQINTNDPRMFHSFSAFAANKLVKEGQFLQCFNVQVKGCSVRGMEPKNKEGEICSKIQRQLPYQDVAHSSEVASIAPMVRLQPKQRHLEISSNDRYPDGLRHILSVTESLFITDDASIKCLNESNCTMTCLEECQLVQCHEMKVVFKMHSRVTGAIRREYLEIRIPEVLPALKIFQASNLQNLLSFVEPGDLSYSALITLKLLNHIHLEHCPRLEKLFPCSLSLPSLETLVILFCYNLKTIFYNQSDYDVAASPLPNIERIYLQELPQLQHFHDDVMFRFETLKWEKLFVRGCQSFHRLPLLKSEYPESRVEVSGERDWWGRLQWSLPEQSHYYLHVPPPEFASRKKHIIRSYLR</sequence>
<dbReference type="SMART" id="SM00369">
    <property type="entry name" value="LRR_TYP"/>
    <property type="match status" value="7"/>
</dbReference>
<reference evidence="4" key="2">
    <citation type="submission" date="2015-07" db="EMBL/GenBank/DDBJ databases">
        <authorList>
            <person name="Noorani M."/>
        </authorList>
    </citation>
    <scope>NUCLEOTIDE SEQUENCE</scope>
    <source>
        <strain evidence="4">Yugu1</strain>
    </source>
</reference>
<name>A0A368S567_SETIT</name>
<dbReference type="InterPro" id="IPR032675">
    <property type="entry name" value="LRR_dom_sf"/>
</dbReference>
<dbReference type="InterPro" id="IPR055414">
    <property type="entry name" value="LRR_R13L4/SHOC2-like"/>
</dbReference>
<dbReference type="InterPro" id="IPR050905">
    <property type="entry name" value="Plant_NBS-LRR"/>
</dbReference>
<dbReference type="PANTHER" id="PTHR33463">
    <property type="entry name" value="NB-ARC DOMAIN-CONTAINING PROTEIN-RELATED"/>
    <property type="match status" value="1"/>
</dbReference>
<evidence type="ECO:0000256" key="1">
    <source>
        <dbReference type="ARBA" id="ARBA00022614"/>
    </source>
</evidence>
<evidence type="ECO:0000256" key="2">
    <source>
        <dbReference type="ARBA" id="ARBA00022737"/>
    </source>
</evidence>
<organism evidence="4">
    <name type="scientific">Setaria italica</name>
    <name type="common">Foxtail millet</name>
    <name type="synonym">Panicum italicum</name>
    <dbReference type="NCBI Taxonomy" id="4555"/>
    <lineage>
        <taxon>Eukaryota</taxon>
        <taxon>Viridiplantae</taxon>
        <taxon>Streptophyta</taxon>
        <taxon>Embryophyta</taxon>
        <taxon>Tracheophyta</taxon>
        <taxon>Spermatophyta</taxon>
        <taxon>Magnoliopsida</taxon>
        <taxon>Liliopsida</taxon>
        <taxon>Poales</taxon>
        <taxon>Poaceae</taxon>
        <taxon>PACMAD clade</taxon>
        <taxon>Panicoideae</taxon>
        <taxon>Panicodae</taxon>
        <taxon>Paniceae</taxon>
        <taxon>Cenchrinae</taxon>
        <taxon>Setaria</taxon>
    </lineage>
</organism>
<dbReference type="Gene3D" id="3.80.10.10">
    <property type="entry name" value="Ribonuclease Inhibitor"/>
    <property type="match status" value="3"/>
</dbReference>
<dbReference type="InterPro" id="IPR001611">
    <property type="entry name" value="Leu-rich_rpt"/>
</dbReference>
<evidence type="ECO:0000259" key="3">
    <source>
        <dbReference type="Pfam" id="PF23598"/>
    </source>
</evidence>
<dbReference type="PANTHER" id="PTHR33463:SF22">
    <property type="entry name" value="NB-ARC DOMAIN-CONTAINING PROTEIN"/>
    <property type="match status" value="1"/>
</dbReference>
<dbReference type="InterPro" id="IPR003591">
    <property type="entry name" value="Leu-rich_rpt_typical-subtyp"/>
</dbReference>
<dbReference type="PROSITE" id="PS51450">
    <property type="entry name" value="LRR"/>
    <property type="match status" value="1"/>
</dbReference>
<evidence type="ECO:0000313" key="4">
    <source>
        <dbReference type="EMBL" id="RCV37572.1"/>
    </source>
</evidence>
<keyword evidence="2" id="KW-0677">Repeat</keyword>
<protein>
    <recommendedName>
        <fullName evidence="3">Disease resistance R13L4/SHOC-2-like LRR domain-containing protein</fullName>
    </recommendedName>
</protein>
<dbReference type="EMBL" id="CM003535">
    <property type="protein sequence ID" value="RCV37572.1"/>
    <property type="molecule type" value="Genomic_DNA"/>
</dbReference>
<proteinExistence type="predicted"/>
<keyword evidence="1" id="KW-0433">Leucine-rich repeat</keyword>
<reference evidence="4" key="1">
    <citation type="journal article" date="2012" name="Nat. Biotechnol.">
        <title>Reference genome sequence of the model plant Setaria.</title>
        <authorList>
            <person name="Bennetzen J.L."/>
            <person name="Schmutz J."/>
            <person name="Wang H."/>
            <person name="Percifield R."/>
            <person name="Hawkins J."/>
            <person name="Pontaroli A.C."/>
            <person name="Estep M."/>
            <person name="Feng L."/>
            <person name="Vaughn J.N."/>
            <person name="Grimwood J."/>
            <person name="Jenkins J."/>
            <person name="Barry K."/>
            <person name="Lindquist E."/>
            <person name="Hellsten U."/>
            <person name="Deshpande S."/>
            <person name="Wang X."/>
            <person name="Wu X."/>
            <person name="Mitros T."/>
            <person name="Triplett J."/>
            <person name="Yang X."/>
            <person name="Ye C.Y."/>
            <person name="Mauro-Herrera M."/>
            <person name="Wang L."/>
            <person name="Li P."/>
            <person name="Sharma M."/>
            <person name="Sharma R."/>
            <person name="Ronald P.C."/>
            <person name="Panaud O."/>
            <person name="Kellogg E.A."/>
            <person name="Brutnell T.P."/>
            <person name="Doust A.N."/>
            <person name="Tuskan G.A."/>
            <person name="Rokhsar D."/>
            <person name="Devos K.M."/>
        </authorList>
    </citation>
    <scope>NUCLEOTIDE SEQUENCE [LARGE SCALE GENOMIC DNA]</scope>
    <source>
        <strain evidence="4">Yugu1</strain>
    </source>
</reference>
<dbReference type="AlphaFoldDB" id="A0A368S567"/>
<dbReference type="Pfam" id="PF23598">
    <property type="entry name" value="LRR_14"/>
    <property type="match status" value="1"/>
</dbReference>
<dbReference type="SUPFAM" id="SSF52047">
    <property type="entry name" value="RNI-like"/>
    <property type="match status" value="2"/>
</dbReference>